<proteinExistence type="predicted"/>
<dbReference type="Proteomes" id="UP000011761">
    <property type="component" value="Unassembled WGS sequence"/>
</dbReference>
<organism evidence="1 2">
    <name type="scientific">Baudoinia panamericana (strain UAMH 10762)</name>
    <name type="common">Angels' share fungus</name>
    <name type="synonym">Baudoinia compniacensis (strain UAMH 10762)</name>
    <dbReference type="NCBI Taxonomy" id="717646"/>
    <lineage>
        <taxon>Eukaryota</taxon>
        <taxon>Fungi</taxon>
        <taxon>Dikarya</taxon>
        <taxon>Ascomycota</taxon>
        <taxon>Pezizomycotina</taxon>
        <taxon>Dothideomycetes</taxon>
        <taxon>Dothideomycetidae</taxon>
        <taxon>Mycosphaerellales</taxon>
        <taxon>Teratosphaeriaceae</taxon>
        <taxon>Baudoinia</taxon>
    </lineage>
</organism>
<dbReference type="AlphaFoldDB" id="M2MVR9"/>
<dbReference type="KEGG" id="bcom:BAUCODRAFT_498555"/>
<evidence type="ECO:0000313" key="1">
    <source>
        <dbReference type="EMBL" id="EMC95663.1"/>
    </source>
</evidence>
<dbReference type="RefSeq" id="XP_007677088.1">
    <property type="nucleotide sequence ID" value="XM_007678898.1"/>
</dbReference>
<sequence>MRHNVISAPRPVLHRPKSKTTWWLSRPTVMSRERLVLRSEPLSGSRSCCAPWFLQPAPSVRYSGIRDAPSAIVGDYILAA</sequence>
<accession>M2MVR9</accession>
<name>M2MVR9_BAUPA</name>
<keyword evidence="2" id="KW-1185">Reference proteome</keyword>
<protein>
    <submittedName>
        <fullName evidence="1">Uncharacterized protein</fullName>
    </submittedName>
</protein>
<dbReference type="EMBL" id="KB445556">
    <property type="protein sequence ID" value="EMC95663.1"/>
    <property type="molecule type" value="Genomic_DNA"/>
</dbReference>
<gene>
    <name evidence="1" type="ORF">BAUCODRAFT_498555</name>
</gene>
<dbReference type="GeneID" id="19114915"/>
<evidence type="ECO:0000313" key="2">
    <source>
        <dbReference type="Proteomes" id="UP000011761"/>
    </source>
</evidence>
<dbReference type="HOGENOM" id="CLU_2589368_0_0_1"/>
<reference evidence="1 2" key="1">
    <citation type="journal article" date="2012" name="PLoS Pathog.">
        <title>Diverse lifestyles and strategies of plant pathogenesis encoded in the genomes of eighteen Dothideomycetes fungi.</title>
        <authorList>
            <person name="Ohm R.A."/>
            <person name="Feau N."/>
            <person name="Henrissat B."/>
            <person name="Schoch C.L."/>
            <person name="Horwitz B.A."/>
            <person name="Barry K.W."/>
            <person name="Condon B.J."/>
            <person name="Copeland A.C."/>
            <person name="Dhillon B."/>
            <person name="Glaser F."/>
            <person name="Hesse C.N."/>
            <person name="Kosti I."/>
            <person name="LaButti K."/>
            <person name="Lindquist E.A."/>
            <person name="Lucas S."/>
            <person name="Salamov A.A."/>
            <person name="Bradshaw R.E."/>
            <person name="Ciuffetti L."/>
            <person name="Hamelin R.C."/>
            <person name="Kema G.H.J."/>
            <person name="Lawrence C."/>
            <person name="Scott J.A."/>
            <person name="Spatafora J.W."/>
            <person name="Turgeon B.G."/>
            <person name="de Wit P.J.G.M."/>
            <person name="Zhong S."/>
            <person name="Goodwin S.B."/>
            <person name="Grigoriev I.V."/>
        </authorList>
    </citation>
    <scope>NUCLEOTIDE SEQUENCE [LARGE SCALE GENOMIC DNA]</scope>
    <source>
        <strain evidence="1 2">UAMH 10762</strain>
    </source>
</reference>